<sequence>MKNKVINKPGSLVKFRDRDWMVLPSDDPELLMIKPLGGSDEEITGVYIPLELDQEEVKPSSFRGPSVHELGDFETAKLLFDASRLSFRNASGPFRCFGKLSFRPRAYQIVPLVMVLKQEVVRLMIADDVGIGKTVEALIILKELLERGEIKRFAVICSPHLCDQWQSELKDKLDIESDIIRSSTAASLDRRLPDDQSIFHHLPYQVISIDYIKSDKRKGIFLNDCPELVIVDEAHTCALPEGSKSKSQQQRHSLLSDLSKEESRHLLLLTATPHSGKDLEFTSLLGLLKSEFRSLNFESIDQKDRRKIANHFIQRKRENIKRWLHEVTIFPERDAKEVGYNLSQSYRSFYLKVLDFARSISSVQDDESKQKKMIRSWAAISLIRGVMSSPRMAIEMLKRQHEKKDEMMDEVEVPSIEGTLFENLELVEDAFREELMDRSDLRKEQINLLYQQAERLCNLESDTKALTAINILKKWTNNGFYPIVFCKYIATARYIGELLKSRFPKSTDIQIVTSELPDERRKEIVQEMGNSSKRILVATDCLSEGINLQEYFTAVLHYDLPWNPNRIEQRDGRVDRFGQDAPEIKTYLLYGEDNPMDTFVLEVLIRKIRSIQKSIGVSIALGDETRSIMAQAADHILKGDLTQEQQLRLFADEKVTNELEIARRKGENLRSIFAHESVDPQEIQNNLIEVDEAIGDIDTVEHFVTQSVTHLGASINKDKQGYTFNPQNLPKHLRDYFGKGQSFKISFESPTPKGYKYIGRNHLFVEQLCQFMLSLAFDGHAEYNQVARMSEIQTEAVDIKTTLVTFRVRNVIKEVQSNKKVVAEEMYLWGYKGSLNQSEFLSYAEAKKLLQDARSSANLSIERQKGDLIREIDQFLKLRPKFIELATERAEHLVESHGRFKKLVGGKRYETVSPVLPPDVMGVYLLVPKPKVL</sequence>
<dbReference type="SMART" id="SM00487">
    <property type="entry name" value="DEXDc"/>
    <property type="match status" value="1"/>
</dbReference>
<organism evidence="7 8">
    <name type="scientific">Agaribacillus aureus</name>
    <dbReference type="NCBI Taxonomy" id="3051825"/>
    <lineage>
        <taxon>Bacteria</taxon>
        <taxon>Pseudomonadati</taxon>
        <taxon>Bacteroidota</taxon>
        <taxon>Cytophagia</taxon>
        <taxon>Cytophagales</taxon>
        <taxon>Splendidivirgaceae</taxon>
        <taxon>Agaribacillus</taxon>
    </lineage>
</organism>
<gene>
    <name evidence="7" type="ORF">QQ020_23330</name>
</gene>
<evidence type="ECO:0000259" key="6">
    <source>
        <dbReference type="PROSITE" id="PS51194"/>
    </source>
</evidence>
<dbReference type="InterPro" id="IPR027417">
    <property type="entry name" value="P-loop_NTPase"/>
</dbReference>
<reference evidence="7" key="1">
    <citation type="submission" date="2023-06" db="EMBL/GenBank/DDBJ databases">
        <title>Genomic of Agaribacillus aureum.</title>
        <authorList>
            <person name="Wang G."/>
        </authorList>
    </citation>
    <scope>NUCLEOTIDE SEQUENCE</scope>
    <source>
        <strain evidence="7">BMA12</strain>
    </source>
</reference>
<dbReference type="RefSeq" id="WP_346760371.1">
    <property type="nucleotide sequence ID" value="NZ_JAUJEB010000005.1"/>
</dbReference>
<evidence type="ECO:0000259" key="5">
    <source>
        <dbReference type="PROSITE" id="PS51192"/>
    </source>
</evidence>
<dbReference type="InterPro" id="IPR057342">
    <property type="entry name" value="DEXDc_RapA"/>
</dbReference>
<name>A0ABT8LBK7_9BACT</name>
<dbReference type="InterPro" id="IPR000330">
    <property type="entry name" value="SNF2_N"/>
</dbReference>
<dbReference type="InterPro" id="IPR014001">
    <property type="entry name" value="Helicase_ATP-bd"/>
</dbReference>
<dbReference type="CDD" id="cd18793">
    <property type="entry name" value="SF2_C_SNF"/>
    <property type="match status" value="1"/>
</dbReference>
<evidence type="ECO:0000256" key="2">
    <source>
        <dbReference type="ARBA" id="ARBA00022801"/>
    </source>
</evidence>
<dbReference type="PROSITE" id="PS51194">
    <property type="entry name" value="HELICASE_CTER"/>
    <property type="match status" value="1"/>
</dbReference>
<feature type="domain" description="Helicase ATP-binding" evidence="5">
    <location>
        <begin position="114"/>
        <end position="291"/>
    </location>
</feature>
<dbReference type="SMART" id="SM00490">
    <property type="entry name" value="HELICc"/>
    <property type="match status" value="1"/>
</dbReference>
<comment type="caution">
    <text evidence="7">The sequence shown here is derived from an EMBL/GenBank/DDBJ whole genome shotgun (WGS) entry which is preliminary data.</text>
</comment>
<evidence type="ECO:0000313" key="7">
    <source>
        <dbReference type="EMBL" id="MDN5215033.1"/>
    </source>
</evidence>
<dbReference type="Gene3D" id="3.40.50.10810">
    <property type="entry name" value="Tandem AAA-ATPase domain"/>
    <property type="match status" value="1"/>
</dbReference>
<evidence type="ECO:0000256" key="1">
    <source>
        <dbReference type="ARBA" id="ARBA00022741"/>
    </source>
</evidence>
<dbReference type="PANTHER" id="PTHR45766:SF6">
    <property type="entry name" value="SWI_SNF-RELATED MATRIX-ASSOCIATED ACTIN-DEPENDENT REGULATOR OF CHROMATIN SUBFAMILY A-LIKE PROTEIN 1"/>
    <property type="match status" value="1"/>
</dbReference>
<keyword evidence="2" id="KW-0378">Hydrolase</keyword>
<keyword evidence="4" id="KW-0067">ATP-binding</keyword>
<dbReference type="CDD" id="cd18011">
    <property type="entry name" value="DEXDc_RapA"/>
    <property type="match status" value="1"/>
</dbReference>
<dbReference type="PANTHER" id="PTHR45766">
    <property type="entry name" value="DNA ANNEALING HELICASE AND ENDONUCLEASE ZRANB3 FAMILY MEMBER"/>
    <property type="match status" value="1"/>
</dbReference>
<accession>A0ABT8LBK7</accession>
<dbReference type="InterPro" id="IPR001650">
    <property type="entry name" value="Helicase_C-like"/>
</dbReference>
<dbReference type="GO" id="GO:0004386">
    <property type="term" value="F:helicase activity"/>
    <property type="evidence" value="ECO:0007669"/>
    <property type="project" value="UniProtKB-KW"/>
</dbReference>
<proteinExistence type="predicted"/>
<keyword evidence="1" id="KW-0547">Nucleotide-binding</keyword>
<evidence type="ECO:0000256" key="4">
    <source>
        <dbReference type="ARBA" id="ARBA00022840"/>
    </source>
</evidence>
<keyword evidence="8" id="KW-1185">Reference proteome</keyword>
<dbReference type="Gene3D" id="3.40.50.300">
    <property type="entry name" value="P-loop containing nucleotide triphosphate hydrolases"/>
    <property type="match status" value="1"/>
</dbReference>
<evidence type="ECO:0000256" key="3">
    <source>
        <dbReference type="ARBA" id="ARBA00022806"/>
    </source>
</evidence>
<keyword evidence="3 7" id="KW-0347">Helicase</keyword>
<dbReference type="InterPro" id="IPR049730">
    <property type="entry name" value="SNF2/RAD54-like_C"/>
</dbReference>
<feature type="domain" description="Helicase C-terminal" evidence="6">
    <location>
        <begin position="468"/>
        <end position="619"/>
    </location>
</feature>
<dbReference type="Pfam" id="PF00176">
    <property type="entry name" value="SNF2-rel_dom"/>
    <property type="match status" value="1"/>
</dbReference>
<dbReference type="Pfam" id="PF00271">
    <property type="entry name" value="Helicase_C"/>
    <property type="match status" value="1"/>
</dbReference>
<dbReference type="InterPro" id="IPR038718">
    <property type="entry name" value="SNF2-like_sf"/>
</dbReference>
<dbReference type="PROSITE" id="PS51192">
    <property type="entry name" value="HELICASE_ATP_BIND_1"/>
    <property type="match status" value="1"/>
</dbReference>
<protein>
    <submittedName>
        <fullName evidence="7">Helicase-related protein</fullName>
    </submittedName>
</protein>
<dbReference type="Proteomes" id="UP001172083">
    <property type="component" value="Unassembled WGS sequence"/>
</dbReference>
<dbReference type="SUPFAM" id="SSF52540">
    <property type="entry name" value="P-loop containing nucleoside triphosphate hydrolases"/>
    <property type="match status" value="2"/>
</dbReference>
<evidence type="ECO:0000313" key="8">
    <source>
        <dbReference type="Proteomes" id="UP001172083"/>
    </source>
</evidence>
<dbReference type="EMBL" id="JAUJEB010000005">
    <property type="protein sequence ID" value="MDN5215033.1"/>
    <property type="molecule type" value="Genomic_DNA"/>
</dbReference>